<keyword evidence="2" id="KW-1185">Reference proteome</keyword>
<reference evidence="1 2" key="1">
    <citation type="journal article" date="2021" name="Elife">
        <title>Chloroplast acquisition without the gene transfer in kleptoplastic sea slugs, Plakobranchus ocellatus.</title>
        <authorList>
            <person name="Maeda T."/>
            <person name="Takahashi S."/>
            <person name="Yoshida T."/>
            <person name="Shimamura S."/>
            <person name="Takaki Y."/>
            <person name="Nagai Y."/>
            <person name="Toyoda A."/>
            <person name="Suzuki Y."/>
            <person name="Arimoto A."/>
            <person name="Ishii H."/>
            <person name="Satoh N."/>
            <person name="Nishiyama T."/>
            <person name="Hasebe M."/>
            <person name="Maruyama T."/>
            <person name="Minagawa J."/>
            <person name="Obokata J."/>
            <person name="Shigenobu S."/>
        </authorList>
    </citation>
    <scope>NUCLEOTIDE SEQUENCE [LARGE SCALE GENOMIC DNA]</scope>
</reference>
<comment type="caution">
    <text evidence="1">The sequence shown here is derived from an EMBL/GenBank/DDBJ whole genome shotgun (WGS) entry which is preliminary data.</text>
</comment>
<evidence type="ECO:0000313" key="2">
    <source>
        <dbReference type="Proteomes" id="UP000735302"/>
    </source>
</evidence>
<gene>
    <name evidence="1" type="ORF">PoB_007211100</name>
</gene>
<evidence type="ECO:0000313" key="1">
    <source>
        <dbReference type="EMBL" id="GFO45606.1"/>
    </source>
</evidence>
<dbReference type="EMBL" id="BLXT01008064">
    <property type="protein sequence ID" value="GFO45606.1"/>
    <property type="molecule type" value="Genomic_DNA"/>
</dbReference>
<name>A0AAV4DN92_9GAST</name>
<sequence>MISSQAFRPSVRPGRRWTRTRDRRIPADLRVLWLATVPPTSTIHWDLLKSTKKHQWRKGQRTRFDICKESFVFRVRVGAYLREFSNKVLSITDGCRVQRAS</sequence>
<accession>A0AAV4DN92</accession>
<organism evidence="1 2">
    <name type="scientific">Plakobranchus ocellatus</name>
    <dbReference type="NCBI Taxonomy" id="259542"/>
    <lineage>
        <taxon>Eukaryota</taxon>
        <taxon>Metazoa</taxon>
        <taxon>Spiralia</taxon>
        <taxon>Lophotrochozoa</taxon>
        <taxon>Mollusca</taxon>
        <taxon>Gastropoda</taxon>
        <taxon>Heterobranchia</taxon>
        <taxon>Euthyneura</taxon>
        <taxon>Panpulmonata</taxon>
        <taxon>Sacoglossa</taxon>
        <taxon>Placobranchoidea</taxon>
        <taxon>Plakobranchidae</taxon>
        <taxon>Plakobranchus</taxon>
    </lineage>
</organism>
<proteinExistence type="predicted"/>
<dbReference type="Proteomes" id="UP000735302">
    <property type="component" value="Unassembled WGS sequence"/>
</dbReference>
<dbReference type="AlphaFoldDB" id="A0AAV4DN92"/>
<protein>
    <submittedName>
        <fullName evidence="1">Uncharacterized protein</fullName>
    </submittedName>
</protein>